<dbReference type="Proteomes" id="UP000250078">
    <property type="component" value="Unassembled WGS sequence"/>
</dbReference>
<proteinExistence type="predicted"/>
<dbReference type="EMBL" id="KV748279">
    <property type="protein sequence ID" value="OCK86923.1"/>
    <property type="molecule type" value="Genomic_DNA"/>
</dbReference>
<protein>
    <submittedName>
        <fullName evidence="1">Uncharacterized protein</fullName>
    </submittedName>
</protein>
<accession>A0ACC8EMZ9</accession>
<keyword evidence="2" id="KW-1185">Reference proteome</keyword>
<name>A0ACC8EMZ9_9PEZI</name>
<sequence length="247" mass="28803">MEFPWRTPFDMEHGPPEVYLWIQMVLFLVCSALWTIAYVLYIRKSFRDKSYGMPLISLCSNVSWEFLYIIKSPTILDRIASTIPFIVDLFLVYATIKFWPREWKNSPLIAENLVTIITLSIVMSLVGLWAFKIQFQGITDVTFWSGFILQVSVSLMSIIQLLSRGSTRGHSWGIWWCRAVGTFAVVCLLEMRVWHYPRDWPDGHSFVHSPCGALMIWSATLMDFLVYPVVFTHVKKFEGRQKQIKNM</sequence>
<evidence type="ECO:0000313" key="1">
    <source>
        <dbReference type="EMBL" id="OCK86923.1"/>
    </source>
</evidence>
<organism evidence="1 2">
    <name type="scientific">Cenococcum geophilum 1.58</name>
    <dbReference type="NCBI Taxonomy" id="794803"/>
    <lineage>
        <taxon>Eukaryota</taxon>
        <taxon>Fungi</taxon>
        <taxon>Dikarya</taxon>
        <taxon>Ascomycota</taxon>
        <taxon>Pezizomycotina</taxon>
        <taxon>Dothideomycetes</taxon>
        <taxon>Pleosporomycetidae</taxon>
        <taxon>Gloniales</taxon>
        <taxon>Gloniaceae</taxon>
        <taxon>Cenococcum</taxon>
    </lineage>
</organism>
<gene>
    <name evidence="1" type="ORF">K441DRAFT_649427</name>
</gene>
<evidence type="ECO:0000313" key="2">
    <source>
        <dbReference type="Proteomes" id="UP000250078"/>
    </source>
</evidence>
<reference evidence="1 2" key="1">
    <citation type="journal article" date="2016" name="Nat. Commun.">
        <title>Ectomycorrhizal ecology is imprinted in the genome of the dominant symbiotic fungus Cenococcum geophilum.</title>
        <authorList>
            <consortium name="DOE Joint Genome Institute"/>
            <person name="Peter M."/>
            <person name="Kohler A."/>
            <person name="Ohm R.A."/>
            <person name="Kuo A."/>
            <person name="Krutzmann J."/>
            <person name="Morin E."/>
            <person name="Arend M."/>
            <person name="Barry K.W."/>
            <person name="Binder M."/>
            <person name="Choi C."/>
            <person name="Clum A."/>
            <person name="Copeland A."/>
            <person name="Grisel N."/>
            <person name="Haridas S."/>
            <person name="Kipfer T."/>
            <person name="LaButti K."/>
            <person name="Lindquist E."/>
            <person name="Lipzen A."/>
            <person name="Maire R."/>
            <person name="Meier B."/>
            <person name="Mihaltcheva S."/>
            <person name="Molinier V."/>
            <person name="Murat C."/>
            <person name="Poggeler S."/>
            <person name="Quandt C.A."/>
            <person name="Sperisen C."/>
            <person name="Tritt A."/>
            <person name="Tisserant E."/>
            <person name="Crous P.W."/>
            <person name="Henrissat B."/>
            <person name="Nehls U."/>
            <person name="Egli S."/>
            <person name="Spatafora J.W."/>
            <person name="Grigoriev I.V."/>
            <person name="Martin F.M."/>
        </authorList>
    </citation>
    <scope>NUCLEOTIDE SEQUENCE [LARGE SCALE GENOMIC DNA]</scope>
    <source>
        <strain evidence="1 2">1.58</strain>
    </source>
</reference>